<gene>
    <name evidence="7" type="ORF">NE237_018077</name>
</gene>
<feature type="compositionally biased region" description="Basic residues" evidence="5">
    <location>
        <begin position="128"/>
        <end position="157"/>
    </location>
</feature>
<dbReference type="InterPro" id="IPR000571">
    <property type="entry name" value="Znf_CCCH"/>
</dbReference>
<feature type="compositionally biased region" description="Polar residues" evidence="5">
    <location>
        <begin position="549"/>
        <end position="567"/>
    </location>
</feature>
<feature type="compositionally biased region" description="Basic and acidic residues" evidence="5">
    <location>
        <begin position="158"/>
        <end position="170"/>
    </location>
</feature>
<feature type="compositionally biased region" description="Basic and acidic residues" evidence="5">
    <location>
        <begin position="915"/>
        <end position="928"/>
    </location>
</feature>
<feature type="region of interest" description="Disordered" evidence="5">
    <location>
        <begin position="1"/>
        <end position="87"/>
    </location>
</feature>
<reference evidence="7" key="1">
    <citation type="journal article" date="2023" name="Plant J.">
        <title>The genome of the king protea, Protea cynaroides.</title>
        <authorList>
            <person name="Chang J."/>
            <person name="Duong T.A."/>
            <person name="Schoeman C."/>
            <person name="Ma X."/>
            <person name="Roodt D."/>
            <person name="Barker N."/>
            <person name="Li Z."/>
            <person name="Van de Peer Y."/>
            <person name="Mizrachi E."/>
        </authorList>
    </citation>
    <scope>NUCLEOTIDE SEQUENCE</scope>
    <source>
        <tissue evidence="7">Young leaves</tissue>
    </source>
</reference>
<feature type="compositionally biased region" description="Basic and acidic residues" evidence="5">
    <location>
        <begin position="395"/>
        <end position="408"/>
    </location>
</feature>
<evidence type="ECO:0000256" key="1">
    <source>
        <dbReference type="ARBA" id="ARBA00022723"/>
    </source>
</evidence>
<keyword evidence="1 4" id="KW-0479">Metal-binding</keyword>
<dbReference type="AlphaFoldDB" id="A0A9Q0K981"/>
<feature type="zinc finger region" description="C3H1-type" evidence="4">
    <location>
        <begin position="174"/>
        <end position="201"/>
    </location>
</feature>
<evidence type="ECO:0000256" key="3">
    <source>
        <dbReference type="ARBA" id="ARBA00022833"/>
    </source>
</evidence>
<dbReference type="Gene3D" id="4.10.1000.10">
    <property type="entry name" value="Zinc finger, CCCH-type"/>
    <property type="match status" value="3"/>
</dbReference>
<feature type="domain" description="C3H1-type" evidence="6">
    <location>
        <begin position="356"/>
        <end position="383"/>
    </location>
</feature>
<keyword evidence="3 4" id="KW-0862">Zinc</keyword>
<dbReference type="Pfam" id="PF00642">
    <property type="entry name" value="zf-CCCH"/>
    <property type="match status" value="2"/>
</dbReference>
<comment type="caution">
    <text evidence="7">The sequence shown here is derived from an EMBL/GenBank/DDBJ whole genome shotgun (WGS) entry which is preliminary data.</text>
</comment>
<feature type="region of interest" description="Disordered" evidence="5">
    <location>
        <begin position="109"/>
        <end position="179"/>
    </location>
</feature>
<evidence type="ECO:0000256" key="4">
    <source>
        <dbReference type="PROSITE-ProRule" id="PRU00723"/>
    </source>
</evidence>
<proteinExistence type="predicted"/>
<dbReference type="GO" id="GO:0008270">
    <property type="term" value="F:zinc ion binding"/>
    <property type="evidence" value="ECO:0007669"/>
    <property type="project" value="UniProtKB-KW"/>
</dbReference>
<dbReference type="SUPFAM" id="SSF90229">
    <property type="entry name" value="CCCH zinc finger"/>
    <property type="match status" value="1"/>
</dbReference>
<feature type="compositionally biased region" description="Basic and acidic residues" evidence="5">
    <location>
        <begin position="11"/>
        <end position="26"/>
    </location>
</feature>
<feature type="compositionally biased region" description="Basic residues" evidence="5">
    <location>
        <begin position="1"/>
        <end position="10"/>
    </location>
</feature>
<dbReference type="InterPro" id="IPR052650">
    <property type="entry name" value="Zinc_finger_CCCH"/>
</dbReference>
<evidence type="ECO:0000259" key="6">
    <source>
        <dbReference type="PROSITE" id="PS50103"/>
    </source>
</evidence>
<sequence length="1029" mass="113768">MTESVKKRRSKWDLKVETDVPAESRQENIWPDKAGEPPHNEESDSGWNSPKVAGSQHPRWSNMESNKNWEQLPAKRVAEQDQSSDKDINEILHSMTGWGGGRNYSCSISPGLDAQRHDNQSHSPKSSWRSHRSRSRSKSKSRSRSRSRSMSRSPHHGFKWESEHWSDRRRSGSGVSAPACNDFAAGRCRRGSQCRFLHQDNHDYGGRGHLDHGRPENFGGRHDDGRHSERGQVERWRGRRENGGTSESGGSWGSRHERGSFSRHSNDEELRDYSGDLIAHGYGDEEKHELPRNNRSTNLCNDFLKGKCYRGSSCRYAHHDVLGDGHGGWSPKDVTRERVHDRREVREYDHRREPSRNNGIPCKYFASGNCRNGAHCRFSHDGPGGPGRSSPEGRSQGDRWGRNLDNDNKSLGGKKWGDTTTVAPDAAKDDRLGLMLNNTINSWGGPKQNDTSTSCDVAKDHKWGHNSDINSGRDRQLGDEVAVTDVAKDDKWGHNLGNKSNSCGGPKWSETSAGPDVKSHCRTDNGDGKVGFKEPWATKRSADDPWGHSSDNQNRPLGGPTWSNNVAGQDVYRSPHQSENNGASMSIPESIGGNKPLVADTSAAAASMERYPLYINKVEQGEVPQGSQSQTPNGFSLPTCEQNTTPIVLGQQQHPGSRGDAAIAFPCRENNILSMAPMPGQSFHHDGQSQRGSGFNMFGQSEQIDPSHTPSWETLNLSGRTQTIISDLPLNRQVHTPYHMNESINSETVDAKTSKVTSVAPVKHNLVTSEQVAQITTLSASLAQIFGNGQQLPQLYAALNPTNSLGLVPSHPNPVAMSTTVSLPSNDTNQAIWSQKPYDPVGASIESSRPDTNDQPPVFSTSLEQNEAAEMPSKSSTLSLKNDVLEETLKHESHESKQLEPVAAGVAVENSEATDPTKKEQVNGHPEDMDVDDGVDEEGKKSKDAKGMRMFKFALVECVKEILKPTWKEGQMSKEAHKTIVKKVIDKVTGTIQAAHIPQTQDKIDHYLSYSKPKLTKLVQAYVEKYLKS</sequence>
<feature type="compositionally biased region" description="Basic and acidic residues" evidence="5">
    <location>
        <begin position="254"/>
        <end position="269"/>
    </location>
</feature>
<dbReference type="Pfam" id="PF18044">
    <property type="entry name" value="zf-CCCH_4"/>
    <property type="match status" value="1"/>
</dbReference>
<protein>
    <recommendedName>
        <fullName evidence="6">C3H1-type domain-containing protein</fullName>
    </recommendedName>
</protein>
<feature type="region of interest" description="Disordered" evidence="5">
    <location>
        <begin position="839"/>
        <end position="859"/>
    </location>
</feature>
<dbReference type="PANTHER" id="PTHR36886:SF8">
    <property type="entry name" value="ZINC FINGER CCCH DOMAIN-CONTAINING PROTEIN 38"/>
    <property type="match status" value="1"/>
</dbReference>
<accession>A0A9Q0K981</accession>
<dbReference type="OrthoDB" id="411372at2759"/>
<feature type="compositionally biased region" description="Basic and acidic residues" evidence="5">
    <location>
        <begin position="517"/>
        <end position="546"/>
    </location>
</feature>
<feature type="region of interest" description="Disordered" evidence="5">
    <location>
        <begin position="381"/>
        <end position="424"/>
    </location>
</feature>
<feature type="region of interest" description="Disordered" evidence="5">
    <location>
        <begin position="492"/>
        <end position="592"/>
    </location>
</feature>
<dbReference type="Proteomes" id="UP001141806">
    <property type="component" value="Unassembled WGS sequence"/>
</dbReference>
<evidence type="ECO:0000256" key="5">
    <source>
        <dbReference type="SAM" id="MobiDB-lite"/>
    </source>
</evidence>
<feature type="region of interest" description="Disordered" evidence="5">
    <location>
        <begin position="206"/>
        <end position="269"/>
    </location>
</feature>
<feature type="domain" description="C3H1-type" evidence="6">
    <location>
        <begin position="174"/>
        <end position="201"/>
    </location>
</feature>
<feature type="region of interest" description="Disordered" evidence="5">
    <location>
        <begin position="908"/>
        <end position="943"/>
    </location>
</feature>
<organism evidence="7 8">
    <name type="scientific">Protea cynaroides</name>
    <dbReference type="NCBI Taxonomy" id="273540"/>
    <lineage>
        <taxon>Eukaryota</taxon>
        <taxon>Viridiplantae</taxon>
        <taxon>Streptophyta</taxon>
        <taxon>Embryophyta</taxon>
        <taxon>Tracheophyta</taxon>
        <taxon>Spermatophyta</taxon>
        <taxon>Magnoliopsida</taxon>
        <taxon>Proteales</taxon>
        <taxon>Proteaceae</taxon>
        <taxon>Protea</taxon>
    </lineage>
</organism>
<keyword evidence="8" id="KW-1185">Reference proteome</keyword>
<evidence type="ECO:0000313" key="7">
    <source>
        <dbReference type="EMBL" id="KAJ4966228.1"/>
    </source>
</evidence>
<feature type="compositionally biased region" description="Basic and acidic residues" evidence="5">
    <location>
        <begin position="206"/>
        <end position="242"/>
    </location>
</feature>
<feature type="zinc finger region" description="C3H1-type" evidence="4">
    <location>
        <begin position="356"/>
        <end position="383"/>
    </location>
</feature>
<name>A0A9Q0K981_9MAGN</name>
<dbReference type="InterPro" id="IPR041367">
    <property type="entry name" value="Znf-CCCH_4"/>
</dbReference>
<feature type="compositionally biased region" description="Polar residues" evidence="5">
    <location>
        <begin position="575"/>
        <end position="584"/>
    </location>
</feature>
<dbReference type="EMBL" id="JAMYWD010000007">
    <property type="protein sequence ID" value="KAJ4966228.1"/>
    <property type="molecule type" value="Genomic_DNA"/>
</dbReference>
<dbReference type="PANTHER" id="PTHR36886">
    <property type="entry name" value="PROTEIN FRIGIDA-ESSENTIAL 1"/>
    <property type="match status" value="1"/>
</dbReference>
<dbReference type="SMART" id="SM00356">
    <property type="entry name" value="ZnF_C3H1"/>
    <property type="match status" value="3"/>
</dbReference>
<feature type="compositionally biased region" description="Polar residues" evidence="5">
    <location>
        <begin position="58"/>
        <end position="69"/>
    </location>
</feature>
<keyword evidence="2 4" id="KW-0863">Zinc-finger</keyword>
<feature type="domain" description="C3H1-type" evidence="6">
    <location>
        <begin position="294"/>
        <end position="321"/>
    </location>
</feature>
<evidence type="ECO:0000313" key="8">
    <source>
        <dbReference type="Proteomes" id="UP001141806"/>
    </source>
</evidence>
<feature type="compositionally biased region" description="Basic and acidic residues" evidence="5">
    <location>
        <begin position="33"/>
        <end position="42"/>
    </location>
</feature>
<dbReference type="PROSITE" id="PS50103">
    <property type="entry name" value="ZF_C3H1"/>
    <property type="match status" value="3"/>
</dbReference>
<dbReference type="InterPro" id="IPR036855">
    <property type="entry name" value="Znf_CCCH_sf"/>
</dbReference>
<evidence type="ECO:0000256" key="2">
    <source>
        <dbReference type="ARBA" id="ARBA00022771"/>
    </source>
</evidence>
<feature type="compositionally biased region" description="Basic and acidic residues" evidence="5">
    <location>
        <begin position="76"/>
        <end position="87"/>
    </location>
</feature>
<feature type="zinc finger region" description="C3H1-type" evidence="4">
    <location>
        <begin position="294"/>
        <end position="321"/>
    </location>
</feature>